<feature type="compositionally biased region" description="Basic and acidic residues" evidence="1">
    <location>
        <begin position="127"/>
        <end position="142"/>
    </location>
</feature>
<dbReference type="EMBL" id="FXUL01000020">
    <property type="protein sequence ID" value="SMP74164.1"/>
    <property type="molecule type" value="Genomic_DNA"/>
</dbReference>
<dbReference type="Proteomes" id="UP001158049">
    <property type="component" value="Unassembled WGS sequence"/>
</dbReference>
<feature type="chain" id="PRO_5046367233" evidence="2">
    <location>
        <begin position="29"/>
        <end position="247"/>
    </location>
</feature>
<keyword evidence="2" id="KW-0732">Signal</keyword>
<evidence type="ECO:0000313" key="3">
    <source>
        <dbReference type="EMBL" id="SMP74164.1"/>
    </source>
</evidence>
<keyword evidence="4" id="KW-1185">Reference proteome</keyword>
<protein>
    <submittedName>
        <fullName evidence="3">Uncharacterized protein</fullName>
    </submittedName>
</protein>
<proteinExistence type="predicted"/>
<accession>A0ABY1QPA8</accession>
<comment type="caution">
    <text evidence="3">The sequence shown here is derived from an EMBL/GenBank/DDBJ whole genome shotgun (WGS) entry which is preliminary data.</text>
</comment>
<feature type="region of interest" description="Disordered" evidence="1">
    <location>
        <begin position="123"/>
        <end position="247"/>
    </location>
</feature>
<sequence>MIRYLPAPNALRALLAALFLLAVPPAFASPEALAQKYPAGSIASVEQADRAIGEVQAERKEVEARFADTEYACYTKFFSSPCVDKAKEQRRLALNLIGPIEVEAKAYKRRDTVARRDKLLEAQQAKEASEAPARAEQEKINEQKAAQKAADVAARQAAPENAPTGRKPATPRADNAPKTDGRDRIAEHEARMEKARRQEAADAEKRAKNIAEFERKQQESLERQRRVVEKKAEADKKAQERAAKSGP</sequence>
<gene>
    <name evidence="3" type="ORF">SAMN06295970_12073</name>
</gene>
<feature type="signal peptide" evidence="2">
    <location>
        <begin position="1"/>
        <end position="28"/>
    </location>
</feature>
<name>A0ABY1QPA8_9BURK</name>
<dbReference type="RefSeq" id="WP_283444386.1">
    <property type="nucleotide sequence ID" value="NZ_FXUL01000020.1"/>
</dbReference>
<evidence type="ECO:0000313" key="4">
    <source>
        <dbReference type="Proteomes" id="UP001158049"/>
    </source>
</evidence>
<reference evidence="3 4" key="1">
    <citation type="submission" date="2017-05" db="EMBL/GenBank/DDBJ databases">
        <authorList>
            <person name="Varghese N."/>
            <person name="Submissions S."/>
        </authorList>
    </citation>
    <scope>NUCLEOTIDE SEQUENCE [LARGE SCALE GENOMIC DNA]</scope>
    <source>
        <strain evidence="3 4">DSM 26001</strain>
    </source>
</reference>
<feature type="compositionally biased region" description="Basic and acidic residues" evidence="1">
    <location>
        <begin position="175"/>
        <end position="247"/>
    </location>
</feature>
<feature type="compositionally biased region" description="Low complexity" evidence="1">
    <location>
        <begin position="143"/>
        <end position="158"/>
    </location>
</feature>
<evidence type="ECO:0000256" key="1">
    <source>
        <dbReference type="SAM" id="MobiDB-lite"/>
    </source>
</evidence>
<organism evidence="3 4">
    <name type="scientific">Noviherbaspirillum suwonense</name>
    <dbReference type="NCBI Taxonomy" id="1224511"/>
    <lineage>
        <taxon>Bacteria</taxon>
        <taxon>Pseudomonadati</taxon>
        <taxon>Pseudomonadota</taxon>
        <taxon>Betaproteobacteria</taxon>
        <taxon>Burkholderiales</taxon>
        <taxon>Oxalobacteraceae</taxon>
        <taxon>Noviherbaspirillum</taxon>
    </lineage>
</organism>
<evidence type="ECO:0000256" key="2">
    <source>
        <dbReference type="SAM" id="SignalP"/>
    </source>
</evidence>